<dbReference type="InterPro" id="IPR049492">
    <property type="entry name" value="BD-FAE-like_dom"/>
</dbReference>
<dbReference type="Proteomes" id="UP000593591">
    <property type="component" value="Chromosome"/>
</dbReference>
<dbReference type="GO" id="GO:0016787">
    <property type="term" value="F:hydrolase activity"/>
    <property type="evidence" value="ECO:0007669"/>
    <property type="project" value="UniProtKB-KW"/>
</dbReference>
<dbReference type="SUPFAM" id="SSF53474">
    <property type="entry name" value="alpha/beta-Hydrolases"/>
    <property type="match status" value="1"/>
</dbReference>
<accession>A0A840SDU6</accession>
<dbReference type="Proteomes" id="UP000578697">
    <property type="component" value="Unassembled WGS sequence"/>
</dbReference>
<evidence type="ECO:0000313" key="5">
    <source>
        <dbReference type="Proteomes" id="UP000578697"/>
    </source>
</evidence>
<evidence type="ECO:0000313" key="4">
    <source>
        <dbReference type="EMBL" id="QOS41250.1"/>
    </source>
</evidence>
<reference evidence="4 6" key="1">
    <citation type="submission" date="2018-08" db="EMBL/GenBank/DDBJ databases">
        <title>The first complete genome of Treponema rectale (CHPAT), a commensal spirochete of the bovine rectum.</title>
        <authorList>
            <person name="Staton G.J."/>
            <person name="Clegg S.R."/>
            <person name="Carter S.D."/>
            <person name="Radford A.D."/>
            <person name="Darby A."/>
            <person name="Hall N."/>
            <person name="Birtles R.J."/>
            <person name="Evans N.J."/>
        </authorList>
    </citation>
    <scope>NUCLEOTIDE SEQUENCE [LARGE SCALE GENOMIC DNA]</scope>
    <source>
        <strain evidence="4 6">CHPA</strain>
    </source>
</reference>
<evidence type="ECO:0000256" key="1">
    <source>
        <dbReference type="ARBA" id="ARBA00022801"/>
    </source>
</evidence>
<evidence type="ECO:0000259" key="2">
    <source>
        <dbReference type="Pfam" id="PF20434"/>
    </source>
</evidence>
<sequence>MLHETIELPVNYRGKLENNNFVPYIKTYILDNFEEFSEGRKRPLVLICPGGAYEMLSTREGEAVALKMNSLGFHAVTLWYSLKPMEFPASLLDLCEAMNCVRSHAEEWNVDPDRIIVAGFSAGGHLAASLGVYWNRELLKEYIPYSKEVLKPNALLLSYPVITASEFAHKGSIENVLGCTKKYSVKDVQLEELVTENVPPVFMWHTYEDGCVPLENSMLFAQACRKNNVPVEYHVFRRGGHGLSLATKETTWNNGTNPAGIQKECQIWPELFAAWMETL</sequence>
<gene>
    <name evidence="4" type="ORF">DYE49_09030</name>
    <name evidence="3" type="ORF">HNP77_000016</name>
</gene>
<dbReference type="InterPro" id="IPR050300">
    <property type="entry name" value="GDXG_lipolytic_enzyme"/>
</dbReference>
<feature type="domain" description="BD-FAE-like" evidence="2">
    <location>
        <begin position="37"/>
        <end position="222"/>
    </location>
</feature>
<protein>
    <submittedName>
        <fullName evidence="3">Acetyl esterase/lipase</fullName>
    </submittedName>
    <submittedName>
        <fullName evidence="4">Alpha/beta hydrolase</fullName>
    </submittedName>
</protein>
<dbReference type="Gene3D" id="3.40.50.1820">
    <property type="entry name" value="alpha/beta hydrolase"/>
    <property type="match status" value="1"/>
</dbReference>
<reference evidence="3 5" key="2">
    <citation type="submission" date="2020-08" db="EMBL/GenBank/DDBJ databases">
        <title>Genomic Encyclopedia of Type Strains, Phase IV (KMG-IV): sequencing the most valuable type-strain genomes for metagenomic binning, comparative biology and taxonomic classification.</title>
        <authorList>
            <person name="Goeker M."/>
        </authorList>
    </citation>
    <scope>NUCLEOTIDE SEQUENCE [LARGE SCALE GENOMIC DNA]</scope>
    <source>
        <strain evidence="3 5">DSM 103679</strain>
    </source>
</reference>
<dbReference type="EMBL" id="JACHFR010000001">
    <property type="protein sequence ID" value="MBB5217672.1"/>
    <property type="molecule type" value="Genomic_DNA"/>
</dbReference>
<name>A0A840SDU6_9SPIR</name>
<organism evidence="3 5">
    <name type="scientific">Treponema rectale</name>
    <dbReference type="NCBI Taxonomy" id="744512"/>
    <lineage>
        <taxon>Bacteria</taxon>
        <taxon>Pseudomonadati</taxon>
        <taxon>Spirochaetota</taxon>
        <taxon>Spirochaetia</taxon>
        <taxon>Spirochaetales</taxon>
        <taxon>Treponemataceae</taxon>
        <taxon>Treponema</taxon>
    </lineage>
</organism>
<dbReference type="InterPro" id="IPR029058">
    <property type="entry name" value="AB_hydrolase_fold"/>
</dbReference>
<dbReference type="AlphaFoldDB" id="A0A840SDU6"/>
<evidence type="ECO:0000313" key="3">
    <source>
        <dbReference type="EMBL" id="MBB5217672.1"/>
    </source>
</evidence>
<evidence type="ECO:0000313" key="6">
    <source>
        <dbReference type="Proteomes" id="UP000593591"/>
    </source>
</evidence>
<proteinExistence type="predicted"/>
<dbReference type="EMBL" id="CP031517">
    <property type="protein sequence ID" value="QOS41250.1"/>
    <property type="molecule type" value="Genomic_DNA"/>
</dbReference>
<dbReference type="PANTHER" id="PTHR48081">
    <property type="entry name" value="AB HYDROLASE SUPERFAMILY PROTEIN C4A8.06C"/>
    <property type="match status" value="1"/>
</dbReference>
<keyword evidence="1 4" id="KW-0378">Hydrolase</keyword>
<keyword evidence="5" id="KW-1185">Reference proteome</keyword>
<dbReference type="PANTHER" id="PTHR48081:SF6">
    <property type="entry name" value="PEPTIDASE S9 PROLYL OLIGOPEPTIDASE CATALYTIC DOMAIN-CONTAINING PROTEIN"/>
    <property type="match status" value="1"/>
</dbReference>
<dbReference type="Pfam" id="PF20434">
    <property type="entry name" value="BD-FAE"/>
    <property type="match status" value="1"/>
</dbReference>
<dbReference type="RefSeq" id="WP_184651124.1">
    <property type="nucleotide sequence ID" value="NZ_JACHFR010000001.1"/>
</dbReference>
<dbReference type="KEGG" id="trc:DYE49_09030"/>